<dbReference type="InterPro" id="IPR036388">
    <property type="entry name" value="WH-like_DNA-bd_sf"/>
</dbReference>
<protein>
    <submittedName>
        <fullName evidence="5">Putative regulatory protein MalR</fullName>
    </submittedName>
</protein>
<dbReference type="InterPro" id="IPR036390">
    <property type="entry name" value="WH_DNA-bd_sf"/>
</dbReference>
<evidence type="ECO:0000259" key="4">
    <source>
        <dbReference type="PROSITE" id="PS51118"/>
    </source>
</evidence>
<keyword evidence="1" id="KW-0805">Transcription regulation</keyword>
<keyword evidence="6" id="KW-1185">Reference proteome</keyword>
<dbReference type="Gene3D" id="1.10.10.10">
    <property type="entry name" value="Winged helix-like DNA-binding domain superfamily/Winged helix DNA-binding domain"/>
    <property type="match status" value="1"/>
</dbReference>
<dbReference type="GO" id="GO:0003677">
    <property type="term" value="F:DNA binding"/>
    <property type="evidence" value="ECO:0007669"/>
    <property type="project" value="UniProtKB-KW"/>
</dbReference>
<organism evidence="5 6">
    <name type="scientific">Clostridium saccharoperbutylacetonicum N1-4(HMT)</name>
    <dbReference type="NCBI Taxonomy" id="931276"/>
    <lineage>
        <taxon>Bacteria</taxon>
        <taxon>Bacillati</taxon>
        <taxon>Bacillota</taxon>
        <taxon>Clostridia</taxon>
        <taxon>Eubacteriales</taxon>
        <taxon>Clostridiaceae</taxon>
        <taxon>Clostridium</taxon>
    </lineage>
</organism>
<dbReference type="PANTHER" id="PTHR33204:SF29">
    <property type="entry name" value="TRANSCRIPTIONAL REGULATOR"/>
    <property type="match status" value="1"/>
</dbReference>
<keyword evidence="3" id="KW-0804">Transcription</keyword>
<dbReference type="PROSITE" id="PS51118">
    <property type="entry name" value="HTH_HXLR"/>
    <property type="match status" value="1"/>
</dbReference>
<dbReference type="PANTHER" id="PTHR33204">
    <property type="entry name" value="TRANSCRIPTIONAL REGULATOR, MARR FAMILY"/>
    <property type="match status" value="1"/>
</dbReference>
<proteinExistence type="predicted"/>
<dbReference type="RefSeq" id="WP_015393603.1">
    <property type="nucleotide sequence ID" value="NC_020291.1"/>
</dbReference>
<dbReference type="AlphaFoldDB" id="M1N1D8"/>
<name>M1N1D8_9CLOT</name>
<gene>
    <name evidence="5" type="primary">malR2</name>
    <name evidence="5" type="ORF">Cspa_c35260</name>
</gene>
<dbReference type="OrthoDB" id="9791143at2"/>
<dbReference type="EMBL" id="CP004121">
    <property type="protein sequence ID" value="AGF57287.1"/>
    <property type="molecule type" value="Genomic_DNA"/>
</dbReference>
<evidence type="ECO:0000256" key="1">
    <source>
        <dbReference type="ARBA" id="ARBA00023015"/>
    </source>
</evidence>
<accession>M1N1D8</accession>
<dbReference type="PATRIC" id="fig|931276.5.peg.3552"/>
<keyword evidence="2" id="KW-0238">DNA-binding</keyword>
<dbReference type="InterPro" id="IPR002577">
    <property type="entry name" value="HTH_HxlR"/>
</dbReference>
<evidence type="ECO:0000256" key="2">
    <source>
        <dbReference type="ARBA" id="ARBA00023125"/>
    </source>
</evidence>
<reference evidence="5 6" key="1">
    <citation type="submission" date="2013-02" db="EMBL/GenBank/DDBJ databases">
        <title>Genome sequence of Clostridium saccharoperbutylacetonicum N1-4(HMT).</title>
        <authorList>
            <person name="Poehlein A."/>
            <person name="Daniel R."/>
        </authorList>
    </citation>
    <scope>NUCLEOTIDE SEQUENCE [LARGE SCALE GENOMIC DNA]</scope>
    <source>
        <strain evidence="6">N1-4(HMT)</strain>
    </source>
</reference>
<sequence>MNKNIDCNQKSPNNIYEVQCPTLYALNILGQKWKLPIIWYLAENDITRYNELKRRIKGITTTMLTKSLRELEEYNIIVRTQYNTIPPKVEYSLTERGKALIPVLSGLNAWGEEQIEIDRSK</sequence>
<dbReference type="SUPFAM" id="SSF46785">
    <property type="entry name" value="Winged helix' DNA-binding domain"/>
    <property type="match status" value="1"/>
</dbReference>
<dbReference type="eggNOG" id="COG1733">
    <property type="taxonomic scope" value="Bacteria"/>
</dbReference>
<dbReference type="Proteomes" id="UP000011728">
    <property type="component" value="Chromosome"/>
</dbReference>
<evidence type="ECO:0000256" key="3">
    <source>
        <dbReference type="ARBA" id="ARBA00023163"/>
    </source>
</evidence>
<dbReference type="Pfam" id="PF01638">
    <property type="entry name" value="HxlR"/>
    <property type="match status" value="1"/>
</dbReference>
<dbReference type="HOGENOM" id="CLU_111585_5_2_9"/>
<evidence type="ECO:0000313" key="6">
    <source>
        <dbReference type="Proteomes" id="UP000011728"/>
    </source>
</evidence>
<dbReference type="KEGG" id="csr:Cspa_c35260"/>
<feature type="domain" description="HTH hxlR-type" evidence="4">
    <location>
        <begin position="20"/>
        <end position="119"/>
    </location>
</feature>
<evidence type="ECO:0000313" key="5">
    <source>
        <dbReference type="EMBL" id="AGF57287.1"/>
    </source>
</evidence>